<name>A0ABR9V356_9CHRO</name>
<dbReference type="Pfam" id="PF14872">
    <property type="entry name" value="GHL5"/>
    <property type="match status" value="1"/>
</dbReference>
<dbReference type="Gene3D" id="3.20.20.80">
    <property type="entry name" value="Glycosidases"/>
    <property type="match status" value="1"/>
</dbReference>
<sequence length="835" mass="96341">METKTKTNISLVESETRKLINKIKKIEKSSNTVFEENQEVATYLGANYREDGLTQIGFWTPQLLREVMHLNEIYLEVFTPTEDIKVKDLLSSKTNTIEVRRDCVFLKKRGKFFWGIIEGMKPGTRETLGSFYWLRYRNPYGQIEIIRDPLAHSLPFGVFAPAELYDMGKLEKERTDLDYFKLTGSNDEENIPRTSSPVNILQLHVGTASPDGTLAGLSKIYQDIGEKIKHNQPLEPHEEHYIGYDAIQLLPIEPTIEYRKDLSQDSRLFEIVEECCGIAPKSIPEGDDIFNSIEGIKVKLTHPNTQGWGYDVPIIGASATSPSILASLRPDELYDFIGVLHNFPTKPIALIYDLVYGHADNQAELLINNQFFKGPNMYGQDLNHQLPMVRSILLEMQRRKINTGADGIRVDGGQDFRFFNPLTGRVEQDDQYLLAMSDLVQEVGGYKRLLFTIFEDGRPWPEEGWETKSTYMDLINLKPDSYQWGPLIFAHNTPSIKGFWRKKWQRVCEVMYQGQNWITGCGNHDTLRRGSQVDTRLEINWRLGETLNDVIRGAYDNPAVSMWVYGFSPGLPMDFINVLMHAPWMFFRNTDEEYGVKVVSEEVGFLDWQMTEERYHREDAFCRMKSLGFDKLEQLREFTHALNASMIARNYDLQEVVKVCQLCFDDGACNIEEMKEMKESNMIAFCQNLDIDNLKKWALMFMEDCFEICNVSHYTKMVDPALANYNLHLRQLRSRNPWLGKSLHGGDRFNKIEDDDATIFYGVRSHPKMTDKKIVMVANMEGQKVEINLLDWLQLDPTEWKIELTTPNLPEIEDIKDLNHIILGQSQGVLLTPNL</sequence>
<proteinExistence type="predicted"/>
<dbReference type="Proteomes" id="UP000654604">
    <property type="component" value="Unassembled WGS sequence"/>
</dbReference>
<evidence type="ECO:0000313" key="1">
    <source>
        <dbReference type="EMBL" id="MBE9222330.1"/>
    </source>
</evidence>
<dbReference type="InterPro" id="IPR017853">
    <property type="entry name" value="GH"/>
</dbReference>
<comment type="caution">
    <text evidence="1">The sequence shown here is derived from an EMBL/GenBank/DDBJ whole genome shotgun (WGS) entry which is preliminary data.</text>
</comment>
<accession>A0ABR9V356</accession>
<dbReference type="RefSeq" id="WP_193800485.1">
    <property type="nucleotide sequence ID" value="NZ_JADEWC010000010.1"/>
</dbReference>
<protein>
    <submittedName>
        <fullName evidence="1">Alpha-amylase</fullName>
    </submittedName>
</protein>
<dbReference type="SUPFAM" id="SSF51445">
    <property type="entry name" value="(Trans)glycosidases"/>
    <property type="match status" value="1"/>
</dbReference>
<organism evidence="1 2">
    <name type="scientific">Cyanobacterium stanieri LEGE 03274</name>
    <dbReference type="NCBI Taxonomy" id="1828756"/>
    <lineage>
        <taxon>Bacteria</taxon>
        <taxon>Bacillati</taxon>
        <taxon>Cyanobacteriota</taxon>
        <taxon>Cyanophyceae</taxon>
        <taxon>Oscillatoriophycideae</taxon>
        <taxon>Chroococcales</taxon>
        <taxon>Geminocystaceae</taxon>
        <taxon>Cyanobacterium</taxon>
    </lineage>
</organism>
<evidence type="ECO:0000313" key="2">
    <source>
        <dbReference type="Proteomes" id="UP000654604"/>
    </source>
</evidence>
<keyword evidence="2" id="KW-1185">Reference proteome</keyword>
<dbReference type="InterPro" id="IPR029457">
    <property type="entry name" value="GHL5"/>
</dbReference>
<gene>
    <name evidence="1" type="ORF">IQ215_06430</name>
</gene>
<reference evidence="1 2" key="1">
    <citation type="submission" date="2020-10" db="EMBL/GenBank/DDBJ databases">
        <authorList>
            <person name="Castelo-Branco R."/>
            <person name="Eusebio N."/>
            <person name="Adriana R."/>
            <person name="Vieira A."/>
            <person name="Brugerolle De Fraissinette N."/>
            <person name="Rezende De Castro R."/>
            <person name="Schneider M.P."/>
            <person name="Vasconcelos V."/>
            <person name="Leao P.N."/>
        </authorList>
    </citation>
    <scope>NUCLEOTIDE SEQUENCE [LARGE SCALE GENOMIC DNA]</scope>
    <source>
        <strain evidence="1 2">LEGE 03274</strain>
    </source>
</reference>
<dbReference type="EMBL" id="JADEWC010000010">
    <property type="protein sequence ID" value="MBE9222330.1"/>
    <property type="molecule type" value="Genomic_DNA"/>
</dbReference>